<dbReference type="Proteomes" id="UP000464507">
    <property type="component" value="Chromosome"/>
</dbReference>
<feature type="transmembrane region" description="Helical" evidence="2">
    <location>
        <begin position="434"/>
        <end position="455"/>
    </location>
</feature>
<feature type="transmembrane region" description="Helical" evidence="2">
    <location>
        <begin position="250"/>
        <end position="275"/>
    </location>
</feature>
<evidence type="ECO:0000256" key="1">
    <source>
        <dbReference type="SAM" id="MobiDB-lite"/>
    </source>
</evidence>
<dbReference type="EMBL" id="CP017146">
    <property type="protein sequence ID" value="QHO71145.1"/>
    <property type="molecule type" value="Genomic_DNA"/>
</dbReference>
<organism evidence="5 6">
    <name type="scientific">Marisediminicola antarctica</name>
    <dbReference type="NCBI Taxonomy" id="674079"/>
    <lineage>
        <taxon>Bacteria</taxon>
        <taxon>Bacillati</taxon>
        <taxon>Actinomycetota</taxon>
        <taxon>Actinomycetes</taxon>
        <taxon>Micrococcales</taxon>
        <taxon>Microbacteriaceae</taxon>
        <taxon>Marisediminicola</taxon>
    </lineage>
</organism>
<dbReference type="KEGG" id="mant:BHD05_10960"/>
<feature type="domain" description="DUF2207" evidence="3">
    <location>
        <begin position="60"/>
        <end position="234"/>
    </location>
</feature>
<dbReference type="InterPro" id="IPR048389">
    <property type="entry name" value="YciQ-like_C"/>
</dbReference>
<sequence>MLAGPAISAVAALGPAGGPAGAASSSARSATGVQDFTFTSYEADYYLSRAEDRTSRLTTVETFVAEFPEFDQNRGIIRSIPLDYDGVPLAPSIESVVDDDGDPVPYQESEIGGFLELALGTDDYVRGTQTYTISYSQINVVRSFADTSSDEFYWDTNGTGFAQPFGRLTARVHVAPAIAGETTGEAACYVGVRGSTDRCDLAVMPDPDAPGAKLFTAGAENLGPGENVSVAIAFSPGTFVVPEPPQPSNLAIWASGVVMVLAMLGSIVAIVARIAGPRDARGRGTIIAQYSVPDGVYLLLAGDIVKRSSTSMAAQFVSLAVRGNLRIIERGDDFALQFLHDRDLDAQETEVMEALFGRTPDSAQERSLTKPSQKLATKLSSIRTASRKLAVSAGLRERVRARVRWVILAALAGIVALAAVVVFLDLVLSPVPTGWAFAALLISGFGLFIGGLCAIRPAVLTDTGADLRDYISGLRVYLTLAEADRFRVLQSPAGAVRVDVGNHRQIVKLYEKLLPWAVLWGVEKEWAQELAVQYADETPDWYVGSSPFTGAHFAGAMTGFRSAATSASAPASSASGSSSGGSSGGGFSGGGGGGGGGGGR</sequence>
<dbReference type="Pfam" id="PF09972">
    <property type="entry name" value="DUF2207"/>
    <property type="match status" value="1"/>
</dbReference>
<keyword evidence="2" id="KW-0812">Transmembrane</keyword>
<dbReference type="Pfam" id="PF20990">
    <property type="entry name" value="DUF2207_C"/>
    <property type="match status" value="1"/>
</dbReference>
<evidence type="ECO:0000313" key="5">
    <source>
        <dbReference type="EMBL" id="QHO71145.1"/>
    </source>
</evidence>
<evidence type="ECO:0000313" key="6">
    <source>
        <dbReference type="Proteomes" id="UP000464507"/>
    </source>
</evidence>
<keyword evidence="2" id="KW-0472">Membrane</keyword>
<feature type="compositionally biased region" description="Low complexity" evidence="1">
    <location>
        <begin position="568"/>
        <end position="577"/>
    </location>
</feature>
<name>A0A7L5AMU6_9MICO</name>
<proteinExistence type="predicted"/>
<evidence type="ECO:0000259" key="4">
    <source>
        <dbReference type="Pfam" id="PF20990"/>
    </source>
</evidence>
<evidence type="ECO:0008006" key="7">
    <source>
        <dbReference type="Google" id="ProtNLM"/>
    </source>
</evidence>
<reference evidence="5 6" key="1">
    <citation type="submission" date="2016-09" db="EMBL/GenBank/DDBJ databases">
        <title>Complete genome sequence of microbes from the polar regions.</title>
        <authorList>
            <person name="Liao L."/>
            <person name="Chen B."/>
        </authorList>
    </citation>
    <scope>NUCLEOTIDE SEQUENCE [LARGE SCALE GENOMIC DNA]</scope>
    <source>
        <strain evidence="5 6">ZS314</strain>
    </source>
</reference>
<feature type="domain" description="Predicted membrane protein YciQ-like C-terminal" evidence="4">
    <location>
        <begin position="290"/>
        <end position="530"/>
    </location>
</feature>
<evidence type="ECO:0000259" key="3">
    <source>
        <dbReference type="Pfam" id="PF09972"/>
    </source>
</evidence>
<dbReference type="AlphaFoldDB" id="A0A7L5AMU6"/>
<gene>
    <name evidence="5" type="ORF">BHD05_10960</name>
</gene>
<feature type="transmembrane region" description="Helical" evidence="2">
    <location>
        <begin position="405"/>
        <end position="428"/>
    </location>
</feature>
<accession>A0A7L5AMU6</accession>
<dbReference type="InterPro" id="IPR018702">
    <property type="entry name" value="DUF2207"/>
</dbReference>
<protein>
    <recommendedName>
        <fullName evidence="7">DUF2207 domain-containing protein</fullName>
    </recommendedName>
</protein>
<feature type="region of interest" description="Disordered" evidence="1">
    <location>
        <begin position="568"/>
        <end position="600"/>
    </location>
</feature>
<keyword evidence="2" id="KW-1133">Transmembrane helix</keyword>
<keyword evidence="6" id="KW-1185">Reference proteome</keyword>
<evidence type="ECO:0000256" key="2">
    <source>
        <dbReference type="SAM" id="Phobius"/>
    </source>
</evidence>
<feature type="compositionally biased region" description="Gly residues" evidence="1">
    <location>
        <begin position="578"/>
        <end position="600"/>
    </location>
</feature>